<comment type="caution">
    <text evidence="3">The sequence shown here is derived from an EMBL/GenBank/DDBJ whole genome shotgun (WGS) entry which is preliminary data.</text>
</comment>
<organism evidence="3 4">
    <name type="scientific">Elysia marginata</name>
    <dbReference type="NCBI Taxonomy" id="1093978"/>
    <lineage>
        <taxon>Eukaryota</taxon>
        <taxon>Metazoa</taxon>
        <taxon>Spiralia</taxon>
        <taxon>Lophotrochozoa</taxon>
        <taxon>Mollusca</taxon>
        <taxon>Gastropoda</taxon>
        <taxon>Heterobranchia</taxon>
        <taxon>Euthyneura</taxon>
        <taxon>Panpulmonata</taxon>
        <taxon>Sacoglossa</taxon>
        <taxon>Placobranchoidea</taxon>
        <taxon>Plakobranchidae</taxon>
        <taxon>Elysia</taxon>
    </lineage>
</organism>
<keyword evidence="4" id="KW-1185">Reference proteome</keyword>
<keyword evidence="1" id="KW-0175">Coiled coil</keyword>
<feature type="coiled-coil region" evidence="1">
    <location>
        <begin position="800"/>
        <end position="855"/>
    </location>
</feature>
<sequence length="1094" mass="121885">MERLQHRISELLAENEARISVGEMTLKLEDSQTEVAGLKEKVSSLLVYKQQCESLQMENKILTDDYEKLQKEVSVLRIEHQAQRESLTYMEHMSLQLDYKASQVDELTATVDRLQEDNALYKLDLEVARERLLAARQNVAELEVLQTGAGSSVFSQIDKTSPTSCQEAAQNLVSNDLCCATIDPNENYHKFSLDENLPSSDSTKGCCDEKLFGSTSKDSDGFSLEMAPSGGSSECQISADVTPGAVQETSSVEITDTKLASSARHRDYLSYKEKTKQEEFDRFLDTVAERCLNVSSGSCDQVHHISRESLFQLWSSSKEKDTQIRDLNIRIGCLYLQLRQKRAENNGQFSTELMQVSRFFKKHGYSLDTILKSKRKICSLMSTSNAQKAKLLRVQKLLSEKTREAARWKLLAEIKISRCEHSGKTQEAARRKLLTETKNSRCEPSGKTQEAARTKLLAETNNNSQGHSGKTLPGIYTTYLAPGTNLTQYWMMPVVMPVLMPQMSWPRPVGLEASQSNQAVDMGAGFNKVQSVSTTQRVGLKAPQVLRQAGGSLSQSHRPGTEASFIKSDPVTSQIKADDPEHSPHQLELQSYQDDEVRHTGCLHKLDPCGQSESRILREQGNINALDLTVNTQSGRENSDPITQPDKETLSAECVAGELECVKKEHFKANTSSSVLGGPQSYSTRVSPQMILKYGGRKGSLLRRCRLQVQEASKHEHVSNSTVTASESSVKLGSLGCMWGPTQGRILFPRLEKANAEVAEKENQIAHKEGLWTKAREVNSTLSRTLSLERDTVIKMKSRMETYVQRCQDLNTNLDALTAKNTQNEHELKELRSTLKETQKLLDVCQEDLAQARSLPDVTEKFSPDVVTESTSDSILSGSNLWRACGQSDTDRTSGTSKFLMRVNSAPSLPRQHFSTVSLQSVTSMIDHHSALLPNAMSCATEPDSPECKWDTLSRLTSKTNGCDEKKPKRKGLSALPENGAESPAKQRKKSGGSTTVFFPLDPNGPMYPPAECRDKFRLTSRQMVSPPHRTELRSRESSSSSSIRAMCGDLDGINSPEKRPQSSKVSKYTPAKRAGRRFHSRQDIRPTFLNLKK</sequence>
<feature type="compositionally biased region" description="Basic and acidic residues" evidence="2">
    <location>
        <begin position="576"/>
        <end position="585"/>
    </location>
</feature>
<dbReference type="AlphaFoldDB" id="A0AAV4GVF8"/>
<dbReference type="EMBL" id="BMAT01001622">
    <property type="protein sequence ID" value="GFR89387.1"/>
    <property type="molecule type" value="Genomic_DNA"/>
</dbReference>
<feature type="region of interest" description="Disordered" evidence="2">
    <location>
        <begin position="1024"/>
        <end position="1094"/>
    </location>
</feature>
<evidence type="ECO:0000313" key="3">
    <source>
        <dbReference type="EMBL" id="GFR89387.1"/>
    </source>
</evidence>
<feature type="region of interest" description="Disordered" evidence="2">
    <location>
        <begin position="549"/>
        <end position="587"/>
    </location>
</feature>
<evidence type="ECO:0000313" key="4">
    <source>
        <dbReference type="Proteomes" id="UP000762676"/>
    </source>
</evidence>
<accession>A0AAV4GVF8</accession>
<evidence type="ECO:0000256" key="1">
    <source>
        <dbReference type="SAM" id="Coils"/>
    </source>
</evidence>
<feature type="region of interest" description="Disordered" evidence="2">
    <location>
        <begin position="959"/>
        <end position="1005"/>
    </location>
</feature>
<protein>
    <submittedName>
        <fullName evidence="3">Uncharacterized protein</fullName>
    </submittedName>
</protein>
<name>A0AAV4GVF8_9GAST</name>
<evidence type="ECO:0000256" key="2">
    <source>
        <dbReference type="SAM" id="MobiDB-lite"/>
    </source>
</evidence>
<gene>
    <name evidence="3" type="ORF">ElyMa_000793600</name>
</gene>
<dbReference type="Proteomes" id="UP000762676">
    <property type="component" value="Unassembled WGS sequence"/>
</dbReference>
<feature type="coiled-coil region" evidence="1">
    <location>
        <begin position="52"/>
        <end position="145"/>
    </location>
</feature>
<proteinExistence type="predicted"/>
<reference evidence="3 4" key="1">
    <citation type="journal article" date="2021" name="Elife">
        <title>Chloroplast acquisition without the gene transfer in kleptoplastic sea slugs, Plakobranchus ocellatus.</title>
        <authorList>
            <person name="Maeda T."/>
            <person name="Takahashi S."/>
            <person name="Yoshida T."/>
            <person name="Shimamura S."/>
            <person name="Takaki Y."/>
            <person name="Nagai Y."/>
            <person name="Toyoda A."/>
            <person name="Suzuki Y."/>
            <person name="Arimoto A."/>
            <person name="Ishii H."/>
            <person name="Satoh N."/>
            <person name="Nishiyama T."/>
            <person name="Hasebe M."/>
            <person name="Maruyama T."/>
            <person name="Minagawa J."/>
            <person name="Obokata J."/>
            <person name="Shigenobu S."/>
        </authorList>
    </citation>
    <scope>NUCLEOTIDE SEQUENCE [LARGE SCALE GENOMIC DNA]</scope>
</reference>